<keyword evidence="1" id="KW-0812">Transmembrane</keyword>
<organism evidence="2 3">
    <name type="scientific">Mycetocola reblochoni REB411</name>
    <dbReference type="NCBI Taxonomy" id="1255698"/>
    <lineage>
        <taxon>Bacteria</taxon>
        <taxon>Bacillati</taxon>
        <taxon>Actinomycetota</taxon>
        <taxon>Actinomycetes</taxon>
        <taxon>Micrococcales</taxon>
        <taxon>Microbacteriaceae</taxon>
        <taxon>Mycetocola</taxon>
    </lineage>
</organism>
<dbReference type="AlphaFoldDB" id="A0A1R4K6W8"/>
<keyword evidence="1" id="KW-0472">Membrane</keyword>
<dbReference type="EMBL" id="FUKR01000066">
    <property type="protein sequence ID" value="SJN39954.1"/>
    <property type="molecule type" value="Genomic_DNA"/>
</dbReference>
<evidence type="ECO:0000313" key="2">
    <source>
        <dbReference type="EMBL" id="SJN39954.1"/>
    </source>
</evidence>
<feature type="transmembrane region" description="Helical" evidence="1">
    <location>
        <begin position="17"/>
        <end position="37"/>
    </location>
</feature>
<name>A0A1R4K6W8_9MICO</name>
<proteinExistence type="predicted"/>
<keyword evidence="1" id="KW-1133">Transmembrane helix</keyword>
<accession>A0A1R4K6W8</accession>
<evidence type="ECO:0000256" key="1">
    <source>
        <dbReference type="SAM" id="Phobius"/>
    </source>
</evidence>
<sequence length="176" mass="18436">MTDTTRFSSAAPLGARIGAICLVMPVVAIAVIVLLGAPPRPGELALALVSLALAFIVVFAALWKASAVLTISEREVALGFWPLWVTRVPIDDMADVSVVTVDPYAQYRGWGIKGSAGTELGRLYSAGGTHATRIRTSSHTTYLVAFTELSTAQRAAAELSAVCVSSAESSRNDSGQ</sequence>
<feature type="transmembrane region" description="Helical" evidence="1">
    <location>
        <begin position="44"/>
        <end position="63"/>
    </location>
</feature>
<evidence type="ECO:0000313" key="3">
    <source>
        <dbReference type="Proteomes" id="UP000196778"/>
    </source>
</evidence>
<dbReference type="RefSeq" id="WP_087138345.1">
    <property type="nucleotide sequence ID" value="NZ_FUKR01000066.1"/>
</dbReference>
<dbReference type="OrthoDB" id="7059723at2"/>
<reference evidence="3" key="1">
    <citation type="submission" date="2017-02" db="EMBL/GenBank/DDBJ databases">
        <authorList>
            <person name="Dridi B."/>
        </authorList>
    </citation>
    <scope>NUCLEOTIDE SEQUENCE [LARGE SCALE GENOMIC DNA]</scope>
    <source>
        <strain evidence="3">EB411</strain>
    </source>
</reference>
<dbReference type="Proteomes" id="UP000196778">
    <property type="component" value="Unassembled WGS sequence"/>
</dbReference>
<protein>
    <submittedName>
        <fullName evidence="2">Uncharacterized protein</fullName>
    </submittedName>
</protein>
<gene>
    <name evidence="2" type="ORF">FM119_11735</name>
</gene>
<keyword evidence="3" id="KW-1185">Reference proteome</keyword>